<dbReference type="Gene3D" id="2.30.30.40">
    <property type="entry name" value="SH3 Domains"/>
    <property type="match status" value="1"/>
</dbReference>
<dbReference type="Gene3D" id="2.40.50.180">
    <property type="entry name" value="CheA-289, Domain 4"/>
    <property type="match status" value="1"/>
</dbReference>
<dbReference type="GO" id="GO:0006935">
    <property type="term" value="P:chemotaxis"/>
    <property type="evidence" value="ECO:0007669"/>
    <property type="project" value="InterPro"/>
</dbReference>
<gene>
    <name evidence="2" type="ORF">EV659_10579</name>
</gene>
<organism evidence="2 3">
    <name type="scientific">Rhodothalassium salexigens DSM 2132</name>
    <dbReference type="NCBI Taxonomy" id="1188247"/>
    <lineage>
        <taxon>Bacteria</taxon>
        <taxon>Pseudomonadati</taxon>
        <taxon>Pseudomonadota</taxon>
        <taxon>Alphaproteobacteria</taxon>
        <taxon>Rhodothalassiales</taxon>
        <taxon>Rhodothalassiaceae</taxon>
        <taxon>Rhodothalassium</taxon>
    </lineage>
</organism>
<dbReference type="EMBL" id="SLXO01000005">
    <property type="protein sequence ID" value="TCP34453.1"/>
    <property type="molecule type" value="Genomic_DNA"/>
</dbReference>
<dbReference type="GO" id="GO:0005829">
    <property type="term" value="C:cytosol"/>
    <property type="evidence" value="ECO:0007669"/>
    <property type="project" value="TreeGrafter"/>
</dbReference>
<reference evidence="2 3" key="1">
    <citation type="submission" date="2019-03" db="EMBL/GenBank/DDBJ databases">
        <title>Genomic Encyclopedia of Type Strains, Phase IV (KMG-IV): sequencing the most valuable type-strain genomes for metagenomic binning, comparative biology and taxonomic classification.</title>
        <authorList>
            <person name="Goeker M."/>
        </authorList>
    </citation>
    <scope>NUCLEOTIDE SEQUENCE [LARGE SCALE GENOMIC DNA]</scope>
    <source>
        <strain evidence="2 3">DSM 2132</strain>
    </source>
</reference>
<dbReference type="InterPro" id="IPR039315">
    <property type="entry name" value="CheW"/>
</dbReference>
<dbReference type="RefSeq" id="WP_132708388.1">
    <property type="nucleotide sequence ID" value="NZ_JACIGF010000005.1"/>
</dbReference>
<dbReference type="GO" id="GO:0007165">
    <property type="term" value="P:signal transduction"/>
    <property type="evidence" value="ECO:0007669"/>
    <property type="project" value="InterPro"/>
</dbReference>
<dbReference type="SMART" id="SM00260">
    <property type="entry name" value="CheW"/>
    <property type="match status" value="1"/>
</dbReference>
<dbReference type="InterPro" id="IPR002545">
    <property type="entry name" value="CheW-lke_dom"/>
</dbReference>
<dbReference type="InParanoid" id="A0A4R2PGG3"/>
<comment type="caution">
    <text evidence="2">The sequence shown here is derived from an EMBL/GenBank/DDBJ whole genome shotgun (WGS) entry which is preliminary data.</text>
</comment>
<dbReference type="PROSITE" id="PS50851">
    <property type="entry name" value="CHEW"/>
    <property type="match status" value="1"/>
</dbReference>
<feature type="domain" description="CheW-like" evidence="1">
    <location>
        <begin position="24"/>
        <end position="164"/>
    </location>
</feature>
<protein>
    <submittedName>
        <fullName evidence="2">CheW protein</fullName>
    </submittedName>
</protein>
<name>A0A4R2PGG3_RHOSA</name>
<dbReference type="FunCoup" id="A0A4R2PGG3">
    <property type="interactions" value="158"/>
</dbReference>
<evidence type="ECO:0000313" key="2">
    <source>
        <dbReference type="EMBL" id="TCP34453.1"/>
    </source>
</evidence>
<dbReference type="CDD" id="cd00732">
    <property type="entry name" value="CheW"/>
    <property type="match status" value="1"/>
</dbReference>
<dbReference type="SUPFAM" id="SSF50341">
    <property type="entry name" value="CheW-like"/>
    <property type="match status" value="1"/>
</dbReference>
<evidence type="ECO:0000313" key="3">
    <source>
        <dbReference type="Proteomes" id="UP000295399"/>
    </source>
</evidence>
<evidence type="ECO:0000259" key="1">
    <source>
        <dbReference type="PROSITE" id="PS50851"/>
    </source>
</evidence>
<sequence>MTTGRDTLPTTTTRGGLSVVSNAAQEYVTVRLAGQLLGIPVLSVHDVLGAQKLTRIPLAPKWVAGVLNLRGRIVTAINLRQRLGLELREDSSKDMSVVVEHNEESYSLQIDNVGEVLTLNDADMEKNPVTLDPRWREISRGIFRLEAELLVIMDVEKLFNFESAAAA</sequence>
<dbReference type="OrthoDB" id="9794382at2"/>
<keyword evidence="3" id="KW-1185">Reference proteome</keyword>
<dbReference type="PANTHER" id="PTHR22617:SF23">
    <property type="entry name" value="CHEMOTAXIS PROTEIN CHEW"/>
    <property type="match status" value="1"/>
</dbReference>
<accession>A0A4R2PGG3</accession>
<dbReference type="InterPro" id="IPR036061">
    <property type="entry name" value="CheW-like_dom_sf"/>
</dbReference>
<dbReference type="Proteomes" id="UP000295399">
    <property type="component" value="Unassembled WGS sequence"/>
</dbReference>
<proteinExistence type="predicted"/>
<dbReference type="PANTHER" id="PTHR22617">
    <property type="entry name" value="CHEMOTAXIS SENSOR HISTIDINE KINASE-RELATED"/>
    <property type="match status" value="1"/>
</dbReference>
<dbReference type="AlphaFoldDB" id="A0A4R2PGG3"/>
<dbReference type="Pfam" id="PF01584">
    <property type="entry name" value="CheW"/>
    <property type="match status" value="1"/>
</dbReference>